<organism evidence="2 3">
    <name type="scientific">Streptosporangium lutulentum</name>
    <dbReference type="NCBI Taxonomy" id="1461250"/>
    <lineage>
        <taxon>Bacteria</taxon>
        <taxon>Bacillati</taxon>
        <taxon>Actinomycetota</taxon>
        <taxon>Actinomycetes</taxon>
        <taxon>Streptosporangiales</taxon>
        <taxon>Streptosporangiaceae</taxon>
        <taxon>Streptosporangium</taxon>
    </lineage>
</organism>
<protein>
    <submittedName>
        <fullName evidence="2">Uncharacterized protein</fullName>
    </submittedName>
</protein>
<evidence type="ECO:0000256" key="1">
    <source>
        <dbReference type="SAM" id="Phobius"/>
    </source>
</evidence>
<keyword evidence="1" id="KW-0812">Transmembrane</keyword>
<reference evidence="2 3" key="1">
    <citation type="submission" date="2023-07" db="EMBL/GenBank/DDBJ databases">
        <title>Sequencing the genomes of 1000 actinobacteria strains.</title>
        <authorList>
            <person name="Klenk H.-P."/>
        </authorList>
    </citation>
    <scope>NUCLEOTIDE SEQUENCE [LARGE SCALE GENOMIC DNA]</scope>
    <source>
        <strain evidence="2 3">DSM 46740</strain>
    </source>
</reference>
<feature type="transmembrane region" description="Helical" evidence="1">
    <location>
        <begin position="167"/>
        <end position="186"/>
    </location>
</feature>
<evidence type="ECO:0000313" key="3">
    <source>
        <dbReference type="Proteomes" id="UP001225356"/>
    </source>
</evidence>
<keyword evidence="1" id="KW-1133">Transmembrane helix</keyword>
<dbReference type="RefSeq" id="WP_307567832.1">
    <property type="nucleotide sequence ID" value="NZ_JAUSQU010000001.1"/>
</dbReference>
<evidence type="ECO:0000313" key="2">
    <source>
        <dbReference type="EMBL" id="MDP9849798.1"/>
    </source>
</evidence>
<keyword evidence="1" id="KW-0472">Membrane</keyword>
<accession>A0ABT9QU43</accession>
<dbReference type="Proteomes" id="UP001225356">
    <property type="component" value="Unassembled WGS sequence"/>
</dbReference>
<sequence>MNSVPFAPQSSPRSALPLRSVTRYLCAAAYLDTGFRNKVVDELLGDPYRAVASSHGDVDIGPVVSHCLRARAMLAVRDLLLTAVIVIGVVAAPGYMLIWIVTVAVLAVLWSTQIRKQRERRHLNNRTGLVTVAMAGILLLFFFTFLSRYMLSSPADEFSEGSEPNSALGLFFVLVTLVIVVGYRVAIGMLLSRDLRPGATASAGAGTPSDAARIAYLTEAQRGNLTLYSAENPFVGAGQVARAWAIAVELDRPKSSRARETPVIDPQELYDFVGLRLVEMRDQVDRPAERLDLQIGDHVIARGKVNRLFTNDGTHPLIDPGTGLPVPGLGEAAIRAVVRQPKAGLRYYQRITVGTAAPEIRDENHRLVMPAEDQEVVVSAFVYLAVEGRMLYTEFIVTVLPPIADAYHLVDRLPRDGAARIALTSLAVLRGQLLGDLVLAPIRLIGLGYATLRDRLVPRRHPQDYILYDYGARSSVREMGAEQGETTYLQQLDSFRYTKLIGERLNAGVLDFLEAHDIDTGAYRQQAAAIVNNGTMISGGSFNGTTTVGAQATVNMAAPSSPMGKAT</sequence>
<feature type="transmembrane region" description="Helical" evidence="1">
    <location>
        <begin position="79"/>
        <end position="109"/>
    </location>
</feature>
<gene>
    <name evidence="2" type="ORF">J2853_009009</name>
</gene>
<dbReference type="EMBL" id="JAUSQU010000001">
    <property type="protein sequence ID" value="MDP9849798.1"/>
    <property type="molecule type" value="Genomic_DNA"/>
</dbReference>
<keyword evidence="3" id="KW-1185">Reference proteome</keyword>
<name>A0ABT9QU43_9ACTN</name>
<comment type="caution">
    <text evidence="2">The sequence shown here is derived from an EMBL/GenBank/DDBJ whole genome shotgun (WGS) entry which is preliminary data.</text>
</comment>
<feature type="transmembrane region" description="Helical" evidence="1">
    <location>
        <begin position="129"/>
        <end position="147"/>
    </location>
</feature>
<proteinExistence type="predicted"/>